<keyword evidence="2" id="KW-0732">Signal</keyword>
<evidence type="ECO:0000313" key="4">
    <source>
        <dbReference type="Proteomes" id="UP001372338"/>
    </source>
</evidence>
<keyword evidence="4" id="KW-1185">Reference proteome</keyword>
<dbReference type="Proteomes" id="UP001372338">
    <property type="component" value="Unassembled WGS sequence"/>
</dbReference>
<reference evidence="3 4" key="1">
    <citation type="submission" date="2024-01" db="EMBL/GenBank/DDBJ databases">
        <title>The genomes of 5 underutilized Papilionoideae crops provide insights into root nodulation and disease resistanc.</title>
        <authorList>
            <person name="Yuan L."/>
        </authorList>
    </citation>
    <scope>NUCLEOTIDE SEQUENCE [LARGE SCALE GENOMIC DNA]</scope>
    <source>
        <strain evidence="3">ZHUSHIDOU_FW_LH</strain>
        <tissue evidence="3">Leaf</tissue>
    </source>
</reference>
<accession>A0AAN9EFB8</accession>
<evidence type="ECO:0000256" key="2">
    <source>
        <dbReference type="SAM" id="SignalP"/>
    </source>
</evidence>
<organism evidence="3 4">
    <name type="scientific">Crotalaria pallida</name>
    <name type="common">Smooth rattlebox</name>
    <name type="synonym">Crotalaria striata</name>
    <dbReference type="NCBI Taxonomy" id="3830"/>
    <lineage>
        <taxon>Eukaryota</taxon>
        <taxon>Viridiplantae</taxon>
        <taxon>Streptophyta</taxon>
        <taxon>Embryophyta</taxon>
        <taxon>Tracheophyta</taxon>
        <taxon>Spermatophyta</taxon>
        <taxon>Magnoliopsida</taxon>
        <taxon>eudicotyledons</taxon>
        <taxon>Gunneridae</taxon>
        <taxon>Pentapetalae</taxon>
        <taxon>rosids</taxon>
        <taxon>fabids</taxon>
        <taxon>Fabales</taxon>
        <taxon>Fabaceae</taxon>
        <taxon>Papilionoideae</taxon>
        <taxon>50 kb inversion clade</taxon>
        <taxon>genistoids sensu lato</taxon>
        <taxon>core genistoids</taxon>
        <taxon>Crotalarieae</taxon>
        <taxon>Crotalaria</taxon>
    </lineage>
</organism>
<evidence type="ECO:0000313" key="3">
    <source>
        <dbReference type="EMBL" id="KAK7255305.1"/>
    </source>
</evidence>
<dbReference type="PANTHER" id="PTHR33881">
    <property type="entry name" value="NEUROGENIC LOCUS NOTCH-LIKE PROTEIN"/>
    <property type="match status" value="1"/>
</dbReference>
<sequence>MGTFIWRSLAIVPFHLFFLILFTCNLSATSTQLTSSTLHDSLGLDVCKLVYCGKGTCNVAPNALFGFRCDCDSGWKKLQIHLPPILGNDTIEFPPCIIPNFPPFALMGDQLYSQRYVEGLKNPLSSRPGAQDLTSGRTRDTRPGAQNLKPRRTDWCILA</sequence>
<feature type="region of interest" description="Disordered" evidence="1">
    <location>
        <begin position="122"/>
        <end position="148"/>
    </location>
</feature>
<comment type="caution">
    <text evidence="3">The sequence shown here is derived from an EMBL/GenBank/DDBJ whole genome shotgun (WGS) entry which is preliminary data.</text>
</comment>
<feature type="signal peptide" evidence="2">
    <location>
        <begin position="1"/>
        <end position="30"/>
    </location>
</feature>
<dbReference type="PANTHER" id="PTHR33881:SF17">
    <property type="entry name" value="EGF-LIKE DOMAIN-CONTAINING PROTEIN"/>
    <property type="match status" value="1"/>
</dbReference>
<name>A0AAN9EFB8_CROPI</name>
<feature type="chain" id="PRO_5042876925" evidence="2">
    <location>
        <begin position="31"/>
        <end position="159"/>
    </location>
</feature>
<protein>
    <submittedName>
        <fullName evidence="3">Uncharacterized protein</fullName>
    </submittedName>
</protein>
<evidence type="ECO:0000256" key="1">
    <source>
        <dbReference type="SAM" id="MobiDB-lite"/>
    </source>
</evidence>
<proteinExistence type="predicted"/>
<gene>
    <name evidence="3" type="ORF">RIF29_28712</name>
</gene>
<dbReference type="EMBL" id="JAYWIO010000006">
    <property type="protein sequence ID" value="KAK7255305.1"/>
    <property type="molecule type" value="Genomic_DNA"/>
</dbReference>
<dbReference type="AlphaFoldDB" id="A0AAN9EFB8"/>